<dbReference type="EMBL" id="LNRQ01000002">
    <property type="protein sequence ID" value="KZN07488.1"/>
    <property type="molecule type" value="Genomic_DNA"/>
</dbReference>
<keyword evidence="3" id="KW-0862">Zinc</keyword>
<keyword evidence="8" id="KW-1185">Reference proteome</keyword>
<dbReference type="Gene3D" id="3.30.40.10">
    <property type="entry name" value="Zinc/RING finger domain, C3HC4 (zinc finger)"/>
    <property type="match status" value="1"/>
</dbReference>
<feature type="compositionally biased region" description="Basic and acidic residues" evidence="5">
    <location>
        <begin position="255"/>
        <end position="272"/>
    </location>
</feature>
<dbReference type="GO" id="GO:0061630">
    <property type="term" value="F:ubiquitin protein ligase activity"/>
    <property type="evidence" value="ECO:0007669"/>
    <property type="project" value="InterPro"/>
</dbReference>
<reference evidence="6" key="1">
    <citation type="journal article" date="2016" name="Nat. Genet.">
        <title>A high-quality carrot genome assembly provides new insights into carotenoid accumulation and asterid genome evolution.</title>
        <authorList>
            <person name="Iorizzo M."/>
            <person name="Ellison S."/>
            <person name="Senalik D."/>
            <person name="Zeng P."/>
            <person name="Satapoomin P."/>
            <person name="Huang J."/>
            <person name="Bowman M."/>
            <person name="Iovene M."/>
            <person name="Sanseverino W."/>
            <person name="Cavagnaro P."/>
            <person name="Yildiz M."/>
            <person name="Macko-Podgorni A."/>
            <person name="Moranska E."/>
            <person name="Grzebelus E."/>
            <person name="Grzebelus D."/>
            <person name="Ashrafi H."/>
            <person name="Zheng Z."/>
            <person name="Cheng S."/>
            <person name="Spooner D."/>
            <person name="Van Deynze A."/>
            <person name="Simon P."/>
        </authorList>
    </citation>
    <scope>NUCLEOTIDE SEQUENCE [LARGE SCALE GENOMIC DNA]</scope>
    <source>
        <tissue evidence="6">Leaf</tissue>
    </source>
</reference>
<reference evidence="7" key="2">
    <citation type="submission" date="2022-03" db="EMBL/GenBank/DDBJ databases">
        <title>Draft title - Genomic analysis of global carrot germplasm unveils the trajectory of domestication and the origin of high carotenoid orange carrot.</title>
        <authorList>
            <person name="Iorizzo M."/>
            <person name="Ellison S."/>
            <person name="Senalik D."/>
            <person name="Macko-Podgorni A."/>
            <person name="Grzebelus D."/>
            <person name="Bostan H."/>
            <person name="Rolling W."/>
            <person name="Curaba J."/>
            <person name="Simon P."/>
        </authorList>
    </citation>
    <scope>NUCLEOTIDE SEQUENCE</scope>
    <source>
        <tissue evidence="7">Leaf</tissue>
    </source>
</reference>
<evidence type="ECO:0000256" key="2">
    <source>
        <dbReference type="ARBA" id="ARBA00022771"/>
    </source>
</evidence>
<dbReference type="OrthoDB" id="547746at2759"/>
<dbReference type="GO" id="GO:0008270">
    <property type="term" value="F:zinc ion binding"/>
    <property type="evidence" value="ECO:0007669"/>
    <property type="project" value="UniProtKB-KW"/>
</dbReference>
<feature type="compositionally biased region" description="Low complexity" evidence="5">
    <location>
        <begin position="186"/>
        <end position="195"/>
    </location>
</feature>
<dbReference type="SMR" id="A0A166F8Z5"/>
<evidence type="ECO:0000313" key="8">
    <source>
        <dbReference type="Proteomes" id="UP000077755"/>
    </source>
</evidence>
<dbReference type="Proteomes" id="UP000077755">
    <property type="component" value="Chromosome 2"/>
</dbReference>
<evidence type="ECO:0000256" key="3">
    <source>
        <dbReference type="ARBA" id="ARBA00022833"/>
    </source>
</evidence>
<dbReference type="InterPro" id="IPR040383">
    <property type="entry name" value="HAKAI/CBLL2"/>
</dbReference>
<evidence type="ECO:0000256" key="4">
    <source>
        <dbReference type="ARBA" id="ARBA00038499"/>
    </source>
</evidence>
<dbReference type="InterPro" id="IPR017907">
    <property type="entry name" value="Znf_RING_CS"/>
</dbReference>
<keyword evidence="2" id="KW-0863">Zinc-finger</keyword>
<evidence type="ECO:0000256" key="1">
    <source>
        <dbReference type="ARBA" id="ARBA00022723"/>
    </source>
</evidence>
<dbReference type="KEGG" id="dcr:108208516"/>
<feature type="compositionally biased region" description="Basic and acidic residues" evidence="5">
    <location>
        <begin position="197"/>
        <end position="206"/>
    </location>
</feature>
<dbReference type="InterPro" id="IPR013083">
    <property type="entry name" value="Znf_RING/FYVE/PHD"/>
</dbReference>
<evidence type="ECO:0008006" key="9">
    <source>
        <dbReference type="Google" id="ProtNLM"/>
    </source>
</evidence>
<dbReference type="GO" id="GO:0030155">
    <property type="term" value="P:regulation of cell adhesion"/>
    <property type="evidence" value="ECO:0007669"/>
    <property type="project" value="TreeGrafter"/>
</dbReference>
<dbReference type="PANTHER" id="PTHR13480:SF0">
    <property type="entry name" value="E3 UBIQUITIN-PROTEIN LIGASE HAKAI"/>
    <property type="match status" value="1"/>
</dbReference>
<feature type="region of interest" description="Disordered" evidence="5">
    <location>
        <begin position="152"/>
        <end position="272"/>
    </location>
</feature>
<keyword evidence="1" id="KW-0479">Metal-binding</keyword>
<evidence type="ECO:0000313" key="7">
    <source>
        <dbReference type="EMBL" id="WOG90167.1"/>
    </source>
</evidence>
<name>A0A166F8Z5_DAUCS</name>
<organism evidence="6">
    <name type="scientific">Daucus carota subsp. sativus</name>
    <name type="common">Carrot</name>
    <dbReference type="NCBI Taxonomy" id="79200"/>
    <lineage>
        <taxon>Eukaryota</taxon>
        <taxon>Viridiplantae</taxon>
        <taxon>Streptophyta</taxon>
        <taxon>Embryophyta</taxon>
        <taxon>Tracheophyta</taxon>
        <taxon>Spermatophyta</taxon>
        <taxon>Magnoliopsida</taxon>
        <taxon>eudicotyledons</taxon>
        <taxon>Gunneridae</taxon>
        <taxon>Pentapetalae</taxon>
        <taxon>asterids</taxon>
        <taxon>campanulids</taxon>
        <taxon>Apiales</taxon>
        <taxon>Apiaceae</taxon>
        <taxon>Apioideae</taxon>
        <taxon>Scandiceae</taxon>
        <taxon>Daucinae</taxon>
        <taxon>Daucus</taxon>
        <taxon>Daucus sect. Daucus</taxon>
    </lineage>
</organism>
<dbReference type="EMBL" id="CP093344">
    <property type="protein sequence ID" value="WOG90167.1"/>
    <property type="molecule type" value="Genomic_DNA"/>
</dbReference>
<dbReference type="GO" id="GO:0016567">
    <property type="term" value="P:protein ubiquitination"/>
    <property type="evidence" value="ECO:0007669"/>
    <property type="project" value="InterPro"/>
</dbReference>
<comment type="similarity">
    <text evidence="4">Belongs to the Hakai family.</text>
</comment>
<protein>
    <recommendedName>
        <fullName evidence="9">RING-type E3 ubiquitin transferase</fullName>
    </recommendedName>
</protein>
<accession>A0A166F8Z5</accession>
<dbReference type="PROSITE" id="PS00518">
    <property type="entry name" value="ZF_RING_1"/>
    <property type="match status" value="1"/>
</dbReference>
<proteinExistence type="inferred from homology"/>
<evidence type="ECO:0000256" key="5">
    <source>
        <dbReference type="SAM" id="MobiDB-lite"/>
    </source>
</evidence>
<dbReference type="Gramene" id="KZN07488">
    <property type="protein sequence ID" value="KZN07488"/>
    <property type="gene ID" value="DCAR_008325"/>
</dbReference>
<gene>
    <name evidence="6" type="ORF">DCAR_008325</name>
    <name evidence="7" type="ORF">DCAR_0209410</name>
</gene>
<dbReference type="PANTHER" id="PTHR13480">
    <property type="entry name" value="E3 UBIQUITIN-PROTEIN LIGASE HAKAI-RELATED"/>
    <property type="match status" value="1"/>
</dbReference>
<dbReference type="AlphaFoldDB" id="A0A166F8Z5"/>
<feature type="compositionally biased region" description="Polar residues" evidence="5">
    <location>
        <begin position="1"/>
        <end position="17"/>
    </location>
</feature>
<sequence>MFPNKLNSKGGPSTDNTGAKAPKAIGPSTISCPDHLKIADLTVAKSLGPAKKCAVKIVGRKMCREKGERVHICTRCDFPIAIYGRLSPCQHAFCLDCAKTDPTCYICKERIEKIHPIKLLEGIWICSAPQCLMSYLKKDEFEDHVLKNHGDILTPCPRKGEENESEAAISAGKPTIESTVQVPAKSALSLSSSSLQRDQDGGKQPKLEPTILGPTPNVAADTVLGNSNPQGFNRVDAPNPPFTSQLSGPSITAGGRRDAQAPGGKPEHRNNS</sequence>
<dbReference type="STRING" id="79200.A0A166F8Z5"/>
<evidence type="ECO:0000313" key="6">
    <source>
        <dbReference type="EMBL" id="KZN07488.1"/>
    </source>
</evidence>
<feature type="region of interest" description="Disordered" evidence="5">
    <location>
        <begin position="1"/>
        <end position="20"/>
    </location>
</feature>